<organism evidence="7 8">
    <name type="scientific">Idiomarina ramblicola</name>
    <dbReference type="NCBI Taxonomy" id="263724"/>
    <lineage>
        <taxon>Bacteria</taxon>
        <taxon>Pseudomonadati</taxon>
        <taxon>Pseudomonadota</taxon>
        <taxon>Gammaproteobacteria</taxon>
        <taxon>Alteromonadales</taxon>
        <taxon>Idiomarinaceae</taxon>
        <taxon>Idiomarina</taxon>
    </lineage>
</organism>
<keyword evidence="5" id="KW-0735">Signal-anchor</keyword>
<accession>A0A432YUI1</accession>
<comment type="subcellular location">
    <subcellularLocation>
        <location evidence="5">Cell inner membrane</location>
        <topology evidence="5">Single-pass membrane protein</topology>
        <orientation evidence="5">Periplasmic side</orientation>
    </subcellularLocation>
    <subcellularLocation>
        <location evidence="1">Membrane</location>
        <topology evidence="1">Single-pass membrane protein</topology>
    </subcellularLocation>
</comment>
<evidence type="ECO:0000259" key="6">
    <source>
        <dbReference type="PROSITE" id="PS52015"/>
    </source>
</evidence>
<dbReference type="Gene3D" id="3.30.2420.10">
    <property type="entry name" value="TonB"/>
    <property type="match status" value="1"/>
</dbReference>
<dbReference type="EMBL" id="PIQC01000008">
    <property type="protein sequence ID" value="RUO66977.1"/>
    <property type="molecule type" value="Genomic_DNA"/>
</dbReference>
<comment type="caution">
    <text evidence="5">Lacks conserved residue(s) required for the propagation of feature annotation.</text>
</comment>
<proteinExistence type="inferred from homology"/>
<keyword evidence="5" id="KW-0653">Protein transport</keyword>
<dbReference type="GO" id="GO:0030288">
    <property type="term" value="C:outer membrane-bounded periplasmic space"/>
    <property type="evidence" value="ECO:0007669"/>
    <property type="project" value="InterPro"/>
</dbReference>
<dbReference type="GO" id="GO:0005886">
    <property type="term" value="C:plasma membrane"/>
    <property type="evidence" value="ECO:0007669"/>
    <property type="project" value="UniProtKB-SubCell"/>
</dbReference>
<reference evidence="8" key="1">
    <citation type="journal article" date="2018" name="Front. Microbiol.">
        <title>Genome-Based Analysis Reveals the Taxonomy and Diversity of the Family Idiomarinaceae.</title>
        <authorList>
            <person name="Liu Y."/>
            <person name="Lai Q."/>
            <person name="Shao Z."/>
        </authorList>
    </citation>
    <scope>NUCLEOTIDE SEQUENCE [LARGE SCALE GENOMIC DNA]</scope>
    <source>
        <strain evidence="8">R22</strain>
    </source>
</reference>
<evidence type="ECO:0000256" key="1">
    <source>
        <dbReference type="ARBA" id="ARBA00004167"/>
    </source>
</evidence>
<keyword evidence="5" id="KW-0813">Transport</keyword>
<dbReference type="PANTHER" id="PTHR34978:SF3">
    <property type="entry name" value="SLR0241 PROTEIN"/>
    <property type="match status" value="1"/>
</dbReference>
<dbReference type="InterPro" id="IPR003538">
    <property type="entry name" value="TonB"/>
</dbReference>
<dbReference type="SUPFAM" id="SSF74653">
    <property type="entry name" value="TolA/TonB C-terminal domain"/>
    <property type="match status" value="1"/>
</dbReference>
<dbReference type="InterPro" id="IPR008756">
    <property type="entry name" value="Peptidase_M56"/>
</dbReference>
<keyword evidence="5" id="KW-0997">Cell inner membrane</keyword>
<evidence type="ECO:0000256" key="5">
    <source>
        <dbReference type="RuleBase" id="RU362123"/>
    </source>
</evidence>
<dbReference type="NCBIfam" id="TIGR01352">
    <property type="entry name" value="tonB_Cterm"/>
    <property type="match status" value="1"/>
</dbReference>
<comment type="caution">
    <text evidence="7">The sequence shown here is derived from an EMBL/GenBank/DDBJ whole genome shotgun (WGS) entry which is preliminary data.</text>
</comment>
<dbReference type="Pfam" id="PF05569">
    <property type="entry name" value="Peptidase_M56"/>
    <property type="match status" value="1"/>
</dbReference>
<keyword evidence="5" id="KW-1003">Cell membrane</keyword>
<dbReference type="GO" id="GO:0031992">
    <property type="term" value="F:energy transducer activity"/>
    <property type="evidence" value="ECO:0007669"/>
    <property type="project" value="InterPro"/>
</dbReference>
<dbReference type="PRINTS" id="PR01374">
    <property type="entry name" value="TONBPROTEIN"/>
</dbReference>
<feature type="transmembrane region" description="Helical" evidence="5">
    <location>
        <begin position="100"/>
        <end position="123"/>
    </location>
</feature>
<keyword evidence="2 5" id="KW-0812">Transmembrane</keyword>
<dbReference type="GO" id="GO:0015031">
    <property type="term" value="P:protein transport"/>
    <property type="evidence" value="ECO:0007669"/>
    <property type="project" value="UniProtKB-UniRule"/>
</dbReference>
<dbReference type="InterPro" id="IPR037682">
    <property type="entry name" value="TonB_C"/>
</dbReference>
<keyword evidence="4 5" id="KW-0472">Membrane</keyword>
<dbReference type="AlphaFoldDB" id="A0A432YUI1"/>
<feature type="domain" description="TonB C-terminal" evidence="6">
    <location>
        <begin position="323"/>
        <end position="409"/>
    </location>
</feature>
<dbReference type="OrthoDB" id="1628901at2"/>
<dbReference type="Pfam" id="PF03544">
    <property type="entry name" value="TonB_C"/>
    <property type="match status" value="1"/>
</dbReference>
<evidence type="ECO:0000256" key="2">
    <source>
        <dbReference type="ARBA" id="ARBA00022692"/>
    </source>
</evidence>
<name>A0A432YUI1_9GAMM</name>
<sequence>MIDLLLGYTIATSVGCLFLLVLHKPLLRFLGPKTLYSLWLIMPLIAILTLLSPLIASMTANSVLLLNIEQMPNITTIIEFTTQNQTALADSLTEVESVILMSWFTGTVIMSVLLIIEAIALSCQQSARLGSLKVRRNKQIKTPGVFGLFAPTIQLPACFYSSYSAIERRLILTHEIMHWRRGDTRINLLAWLLLGTQWFNPLMWLSYRRFRADQELACDADVLNGASKTTSTNVSAYAEALLKTTINQPFPRDRGLISLSPCSTHYGYQQGSFTMMKERLTHLKHRHTTRRYPAVICSLFACSLAILWHIPAHSQKNETEAKVDNKSITPIVRIAPSYPKKAVEDNIEGYVDLSFTISNDGSTTDISVVDSEPAGIFDEAVIAALERWRYPPQNDKPMTIRIQMQIGQE</sequence>
<feature type="transmembrane region" description="Helical" evidence="5">
    <location>
        <begin position="144"/>
        <end position="166"/>
    </location>
</feature>
<dbReference type="Proteomes" id="UP000288058">
    <property type="component" value="Unassembled WGS sequence"/>
</dbReference>
<gene>
    <name evidence="7" type="ORF">CWI78_10730</name>
</gene>
<dbReference type="GO" id="GO:0015891">
    <property type="term" value="P:siderophore transport"/>
    <property type="evidence" value="ECO:0007669"/>
    <property type="project" value="InterPro"/>
</dbReference>
<dbReference type="CDD" id="cd07341">
    <property type="entry name" value="M56_BlaR1_MecR1_like"/>
    <property type="match status" value="1"/>
</dbReference>
<dbReference type="InterPro" id="IPR052173">
    <property type="entry name" value="Beta-lactam_resp_regulator"/>
</dbReference>
<dbReference type="PROSITE" id="PS52015">
    <property type="entry name" value="TONB_CTD"/>
    <property type="match status" value="1"/>
</dbReference>
<evidence type="ECO:0000256" key="4">
    <source>
        <dbReference type="ARBA" id="ARBA00023136"/>
    </source>
</evidence>
<keyword evidence="8" id="KW-1185">Reference proteome</keyword>
<comment type="similarity">
    <text evidence="5">Belongs to the TonB family.</text>
</comment>
<dbReference type="InterPro" id="IPR006260">
    <property type="entry name" value="TonB/TolA_C"/>
</dbReference>
<feature type="transmembrane region" description="Helical" evidence="5">
    <location>
        <begin position="6"/>
        <end position="23"/>
    </location>
</feature>
<dbReference type="PANTHER" id="PTHR34978">
    <property type="entry name" value="POSSIBLE SENSOR-TRANSDUCER PROTEIN BLAR"/>
    <property type="match status" value="1"/>
</dbReference>
<keyword evidence="3 5" id="KW-1133">Transmembrane helix</keyword>
<evidence type="ECO:0000313" key="7">
    <source>
        <dbReference type="EMBL" id="RUO66977.1"/>
    </source>
</evidence>
<evidence type="ECO:0000313" key="8">
    <source>
        <dbReference type="Proteomes" id="UP000288058"/>
    </source>
</evidence>
<evidence type="ECO:0000256" key="3">
    <source>
        <dbReference type="ARBA" id="ARBA00022989"/>
    </source>
</evidence>
<dbReference type="RefSeq" id="WP_126782807.1">
    <property type="nucleotide sequence ID" value="NZ_PIQC01000008.1"/>
</dbReference>
<feature type="transmembrane region" description="Helical" evidence="5">
    <location>
        <begin position="35"/>
        <end position="56"/>
    </location>
</feature>
<comment type="function">
    <text evidence="5">Interacts with outer membrane receptor proteins that carry out high-affinity binding and energy dependent uptake into the periplasmic space of specific substrates. It could act to transduce energy from the cytoplasmic membrane to specific energy-requiring processes in the outer membrane, resulting in the release into the periplasm of ligands bound by these outer membrane proteins.</text>
</comment>
<protein>
    <recommendedName>
        <fullName evidence="5">Protein TonB</fullName>
    </recommendedName>
</protein>
<dbReference type="GO" id="GO:0055085">
    <property type="term" value="P:transmembrane transport"/>
    <property type="evidence" value="ECO:0007669"/>
    <property type="project" value="InterPro"/>
</dbReference>